<dbReference type="SMART" id="SM00256">
    <property type="entry name" value="FBOX"/>
    <property type="match status" value="1"/>
</dbReference>
<evidence type="ECO:0000259" key="1">
    <source>
        <dbReference type="PROSITE" id="PS50181"/>
    </source>
</evidence>
<dbReference type="SMART" id="SM00579">
    <property type="entry name" value="FBD"/>
    <property type="match status" value="1"/>
</dbReference>
<dbReference type="AlphaFoldDB" id="A0ABD1MKT8"/>
<reference evidence="2 3" key="1">
    <citation type="submission" date="2024-08" db="EMBL/GenBank/DDBJ databases">
        <title>Insights into the chromosomal genome structure of Flemingia macrophylla.</title>
        <authorList>
            <person name="Ding Y."/>
            <person name="Zhao Y."/>
            <person name="Bi W."/>
            <person name="Wu M."/>
            <person name="Zhao G."/>
            <person name="Gong Y."/>
            <person name="Li W."/>
            <person name="Zhang P."/>
        </authorList>
    </citation>
    <scope>NUCLEOTIDE SEQUENCE [LARGE SCALE GENOMIC DNA]</scope>
    <source>
        <strain evidence="2">DYQJB</strain>
        <tissue evidence="2">Leaf</tissue>
    </source>
</reference>
<dbReference type="SUPFAM" id="SSF81383">
    <property type="entry name" value="F-box domain"/>
    <property type="match status" value="1"/>
</dbReference>
<dbReference type="InterPro" id="IPR001810">
    <property type="entry name" value="F-box_dom"/>
</dbReference>
<dbReference type="CDD" id="cd22160">
    <property type="entry name" value="F-box_AtFBL13-like"/>
    <property type="match status" value="1"/>
</dbReference>
<accession>A0ABD1MKT8</accession>
<dbReference type="SUPFAM" id="SSF52058">
    <property type="entry name" value="L domain-like"/>
    <property type="match status" value="1"/>
</dbReference>
<dbReference type="InterPro" id="IPR006566">
    <property type="entry name" value="FBD"/>
</dbReference>
<name>A0ABD1MKT8_9FABA</name>
<dbReference type="Pfam" id="PF08387">
    <property type="entry name" value="FBD"/>
    <property type="match status" value="1"/>
</dbReference>
<dbReference type="PANTHER" id="PTHR31900:SF34">
    <property type="entry name" value="EMB|CAB62440.1-RELATED"/>
    <property type="match status" value="1"/>
</dbReference>
<feature type="domain" description="F-box" evidence="1">
    <location>
        <begin position="13"/>
        <end position="67"/>
    </location>
</feature>
<dbReference type="InterPro" id="IPR032675">
    <property type="entry name" value="LRR_dom_sf"/>
</dbReference>
<dbReference type="PANTHER" id="PTHR31900">
    <property type="entry name" value="F-BOX/RNI SUPERFAMILY PROTEIN-RELATED"/>
    <property type="match status" value="1"/>
</dbReference>
<dbReference type="InterPro" id="IPR053781">
    <property type="entry name" value="F-box_AtFBL13-like"/>
</dbReference>
<dbReference type="PROSITE" id="PS50181">
    <property type="entry name" value="FBOX"/>
    <property type="match status" value="1"/>
</dbReference>
<dbReference type="EMBL" id="JBGMDY010000005">
    <property type="protein sequence ID" value="KAL2335645.1"/>
    <property type="molecule type" value="Genomic_DNA"/>
</dbReference>
<proteinExistence type="predicted"/>
<keyword evidence="3" id="KW-1185">Reference proteome</keyword>
<protein>
    <recommendedName>
        <fullName evidence="1">F-box domain-containing protein</fullName>
    </recommendedName>
</protein>
<dbReference type="Pfam" id="PF00646">
    <property type="entry name" value="F-box"/>
    <property type="match status" value="1"/>
</dbReference>
<dbReference type="InterPro" id="IPR050232">
    <property type="entry name" value="FBL13/AtMIF1-like"/>
</dbReference>
<gene>
    <name evidence="2" type="ORF">Fmac_016858</name>
</gene>
<sequence>MEQVSKMSRMDDSDRISSLPDEILCHILSFLPTKVSVSTSLLSKRWNPLWLSVPTFHFEFSNYWYDQRHLYFAQSVDTFLRCRDLEQPFRTFCLRYRFLFYDSSNLITWLKLAASQGRLEHLHLRLCVSKELPSFLLSCKSLVVLKLELLTLKDLSSVDLPNLKVLHLITVDFCKDAHLGQLLSMSPNLEHLEIRIAHVISGGVDKYKNKEFMPYSESVPVCISSHLRTCWLKSYRGDNEVEFQFARYILQNARHLQRMKFCFFYLVCERKRLRLIKELSLISKCSESCTLSFA</sequence>
<dbReference type="Gene3D" id="3.80.10.10">
    <property type="entry name" value="Ribonuclease Inhibitor"/>
    <property type="match status" value="1"/>
</dbReference>
<dbReference type="Proteomes" id="UP001603857">
    <property type="component" value="Unassembled WGS sequence"/>
</dbReference>
<evidence type="ECO:0000313" key="3">
    <source>
        <dbReference type="Proteomes" id="UP001603857"/>
    </source>
</evidence>
<dbReference type="InterPro" id="IPR036047">
    <property type="entry name" value="F-box-like_dom_sf"/>
</dbReference>
<organism evidence="2 3">
    <name type="scientific">Flemingia macrophylla</name>
    <dbReference type="NCBI Taxonomy" id="520843"/>
    <lineage>
        <taxon>Eukaryota</taxon>
        <taxon>Viridiplantae</taxon>
        <taxon>Streptophyta</taxon>
        <taxon>Embryophyta</taxon>
        <taxon>Tracheophyta</taxon>
        <taxon>Spermatophyta</taxon>
        <taxon>Magnoliopsida</taxon>
        <taxon>eudicotyledons</taxon>
        <taxon>Gunneridae</taxon>
        <taxon>Pentapetalae</taxon>
        <taxon>rosids</taxon>
        <taxon>fabids</taxon>
        <taxon>Fabales</taxon>
        <taxon>Fabaceae</taxon>
        <taxon>Papilionoideae</taxon>
        <taxon>50 kb inversion clade</taxon>
        <taxon>NPAAA clade</taxon>
        <taxon>indigoferoid/millettioid clade</taxon>
        <taxon>Phaseoleae</taxon>
        <taxon>Flemingia</taxon>
    </lineage>
</organism>
<comment type="caution">
    <text evidence="2">The sequence shown here is derived from an EMBL/GenBank/DDBJ whole genome shotgun (WGS) entry which is preliminary data.</text>
</comment>
<evidence type="ECO:0000313" key="2">
    <source>
        <dbReference type="EMBL" id="KAL2335645.1"/>
    </source>
</evidence>